<dbReference type="Proteomes" id="UP001596395">
    <property type="component" value="Unassembled WGS sequence"/>
</dbReference>
<dbReference type="EMBL" id="JBHSXN010000003">
    <property type="protein sequence ID" value="MFC6954208.1"/>
    <property type="molecule type" value="Genomic_DNA"/>
</dbReference>
<comment type="caution">
    <text evidence="5">The sequence shown here is derived from an EMBL/GenBank/DDBJ whole genome shotgun (WGS) entry which is preliminary data.</text>
</comment>
<dbReference type="AlphaFoldDB" id="A0ABD5VIA9"/>
<evidence type="ECO:0000256" key="1">
    <source>
        <dbReference type="ARBA" id="ARBA00013048"/>
    </source>
</evidence>
<proteinExistence type="predicted"/>
<dbReference type="PANTHER" id="PTHR43866:SF4">
    <property type="entry name" value="MALONATE-SEMIALDEHYDE DEHYDROGENASE"/>
    <property type="match status" value="1"/>
</dbReference>
<dbReference type="FunFam" id="3.40.309.10:FF:000002">
    <property type="entry name" value="Methylmalonate-semialdehyde dehydrogenase (Acylating)"/>
    <property type="match status" value="1"/>
</dbReference>
<dbReference type="Pfam" id="PF00171">
    <property type="entry name" value="Aldedh"/>
    <property type="match status" value="1"/>
</dbReference>
<reference evidence="5 6" key="1">
    <citation type="journal article" date="2019" name="Int. J. Syst. Evol. Microbiol.">
        <title>The Global Catalogue of Microorganisms (GCM) 10K type strain sequencing project: providing services to taxonomists for standard genome sequencing and annotation.</title>
        <authorList>
            <consortium name="The Broad Institute Genomics Platform"/>
            <consortium name="The Broad Institute Genome Sequencing Center for Infectious Disease"/>
            <person name="Wu L."/>
            <person name="Ma J."/>
        </authorList>
    </citation>
    <scope>NUCLEOTIDE SEQUENCE [LARGE SCALE GENOMIC DNA]</scope>
    <source>
        <strain evidence="5 6">GX26</strain>
    </source>
</reference>
<name>A0ABD5VIA9_9EURY</name>
<evidence type="ECO:0000259" key="4">
    <source>
        <dbReference type="Pfam" id="PF00171"/>
    </source>
</evidence>
<dbReference type="InterPro" id="IPR016162">
    <property type="entry name" value="Ald_DH_N"/>
</dbReference>
<sequence length="487" mass="53123">MSEEDEVQNYVDGAWQTPSSADGQAVVNPATREELAYLPFSDEDDLDAAVETSNEAFEDWRHTAVEERVQPLFRLKELLDEHIEELTELLVMEHGKTRAEARGEIRRGIQNVETACGIPTMMQAGNLPNAAPNIDETAVREPIGTFVGITPFNFPVMISLWFLPHAVATGNSFILKPSEQDPLVTQRIFELVDEAGFPDGVVQLVNGGPDTVNAMLEHDGIEGVSFVGSTPIARHIYETAAEHGKRVQAQGGAKNHIIVTESADVEYAAEKTVASACACAGERCLSNDVMVVEESVYDEFAAELAAQTREQTVGYGLDDGVDIGAIISDDHLETVRGYVESGIEEGAELLVDGRDVTVDDYDGTFIGPTLFGEVTPDMTIAREEHFGPIMGLVRVADFDEAVDVVNRSDFGNAASLFTDSGHKANRFKHEVEAGNLGVNLGTAAPMAYFSFGGRKDSFFGDLHAQGQDMINFYTDKMSYLERWPDQS</sequence>
<dbReference type="FunFam" id="3.40.605.10:FF:000003">
    <property type="entry name" value="Methylmalonate-semialdehyde dehydrogenase [acylating]"/>
    <property type="match status" value="1"/>
</dbReference>
<gene>
    <name evidence="5" type="ORF">ACFQGB_15200</name>
</gene>
<dbReference type="InterPro" id="IPR010061">
    <property type="entry name" value="MeMal-semiAld_DH"/>
</dbReference>
<dbReference type="PANTHER" id="PTHR43866">
    <property type="entry name" value="MALONATE-SEMIALDEHYDE DEHYDROGENASE"/>
    <property type="match status" value="1"/>
</dbReference>
<dbReference type="GO" id="GO:0004491">
    <property type="term" value="F:methylmalonate-semialdehyde dehydrogenase (acylating, NAD) activity"/>
    <property type="evidence" value="ECO:0007669"/>
    <property type="project" value="UniProtKB-EC"/>
</dbReference>
<evidence type="ECO:0000256" key="2">
    <source>
        <dbReference type="ARBA" id="ARBA00023002"/>
    </source>
</evidence>
<dbReference type="Gene3D" id="3.40.605.10">
    <property type="entry name" value="Aldehyde Dehydrogenase, Chain A, domain 1"/>
    <property type="match status" value="1"/>
</dbReference>
<evidence type="ECO:0000313" key="5">
    <source>
        <dbReference type="EMBL" id="MFC6954208.1"/>
    </source>
</evidence>
<accession>A0ABD5VIA9</accession>
<keyword evidence="6" id="KW-1185">Reference proteome</keyword>
<dbReference type="NCBIfam" id="TIGR01722">
    <property type="entry name" value="MMSDH"/>
    <property type="match status" value="1"/>
</dbReference>
<keyword evidence="2 5" id="KW-0560">Oxidoreductase</keyword>
<dbReference type="SUPFAM" id="SSF53720">
    <property type="entry name" value="ALDH-like"/>
    <property type="match status" value="1"/>
</dbReference>
<feature type="domain" description="Aldehyde dehydrogenase" evidence="4">
    <location>
        <begin position="15"/>
        <end position="475"/>
    </location>
</feature>
<dbReference type="RefSeq" id="WP_336351163.1">
    <property type="nucleotide sequence ID" value="NZ_JAZAQL010000003.1"/>
</dbReference>
<dbReference type="InterPro" id="IPR016161">
    <property type="entry name" value="Ald_DH/histidinol_DH"/>
</dbReference>
<dbReference type="CDD" id="cd07085">
    <property type="entry name" value="ALDH_F6_MMSDH"/>
    <property type="match status" value="1"/>
</dbReference>
<dbReference type="InterPro" id="IPR015590">
    <property type="entry name" value="Aldehyde_DH_dom"/>
</dbReference>
<keyword evidence="3" id="KW-0520">NAD</keyword>
<organism evidence="5 6">
    <name type="scientific">Halorubellus litoreus</name>
    <dbReference type="NCBI Taxonomy" id="755308"/>
    <lineage>
        <taxon>Archaea</taxon>
        <taxon>Methanobacteriati</taxon>
        <taxon>Methanobacteriota</taxon>
        <taxon>Stenosarchaea group</taxon>
        <taxon>Halobacteria</taxon>
        <taxon>Halobacteriales</taxon>
        <taxon>Halorubellaceae</taxon>
        <taxon>Halorubellus</taxon>
    </lineage>
</organism>
<evidence type="ECO:0000256" key="3">
    <source>
        <dbReference type="ARBA" id="ARBA00023027"/>
    </source>
</evidence>
<dbReference type="EC" id="1.2.1.27" evidence="1"/>
<protein>
    <recommendedName>
        <fullName evidence="1">methylmalonate-semialdehyde dehydrogenase (CoA acylating)</fullName>
        <ecNumber evidence="1">1.2.1.27</ecNumber>
    </recommendedName>
</protein>
<dbReference type="InterPro" id="IPR016163">
    <property type="entry name" value="Ald_DH_C"/>
</dbReference>
<dbReference type="Gene3D" id="3.40.309.10">
    <property type="entry name" value="Aldehyde Dehydrogenase, Chain A, domain 2"/>
    <property type="match status" value="1"/>
</dbReference>
<evidence type="ECO:0000313" key="6">
    <source>
        <dbReference type="Proteomes" id="UP001596395"/>
    </source>
</evidence>